<dbReference type="AlphaFoldDB" id="M0BEN6"/>
<evidence type="ECO:0000313" key="2">
    <source>
        <dbReference type="EMBL" id="ELZ09356.1"/>
    </source>
</evidence>
<evidence type="ECO:0000256" key="1">
    <source>
        <dbReference type="SAM" id="MobiDB-lite"/>
    </source>
</evidence>
<dbReference type="EMBL" id="AOIQ01000017">
    <property type="protein sequence ID" value="ELZ09356.1"/>
    <property type="molecule type" value="Genomic_DNA"/>
</dbReference>
<feature type="compositionally biased region" description="Basic and acidic residues" evidence="1">
    <location>
        <begin position="55"/>
        <end position="68"/>
    </location>
</feature>
<reference evidence="2 3" key="1">
    <citation type="journal article" date="2014" name="PLoS Genet.">
        <title>Phylogenetically driven sequencing of extremely halophilic archaea reveals strategies for static and dynamic osmo-response.</title>
        <authorList>
            <person name="Becker E.A."/>
            <person name="Seitzer P.M."/>
            <person name="Tritt A."/>
            <person name="Larsen D."/>
            <person name="Krusor M."/>
            <person name="Yao A.I."/>
            <person name="Wu D."/>
            <person name="Madern D."/>
            <person name="Eisen J.A."/>
            <person name="Darling A.E."/>
            <person name="Facciotti M.T."/>
        </authorList>
    </citation>
    <scope>NUCLEOTIDE SEQUENCE [LARGE SCALE GENOMIC DNA]</scope>
    <source>
        <strain evidence="2 3">JCM 14624</strain>
    </source>
</reference>
<dbReference type="Proteomes" id="UP000011560">
    <property type="component" value="Unassembled WGS sequence"/>
</dbReference>
<gene>
    <name evidence="2" type="ORF">C479_11060</name>
</gene>
<proteinExistence type="predicted"/>
<sequence length="84" mass="9045">MTRKTLEVGDLNTRVARGRTKCDRSSRICSHPVLASRGSSVGEILDSAKGSGATRELRGPERTKREASEPESAVTDRCSMLLVG</sequence>
<comment type="caution">
    <text evidence="2">The sequence shown here is derived from an EMBL/GenBank/DDBJ whole genome shotgun (WGS) entry which is preliminary data.</text>
</comment>
<organism evidence="2 3">
    <name type="scientific">Halovivax asiaticus JCM 14624</name>
    <dbReference type="NCBI Taxonomy" id="1227490"/>
    <lineage>
        <taxon>Archaea</taxon>
        <taxon>Methanobacteriati</taxon>
        <taxon>Methanobacteriota</taxon>
        <taxon>Stenosarchaea group</taxon>
        <taxon>Halobacteria</taxon>
        <taxon>Halobacteriales</taxon>
        <taxon>Natrialbaceae</taxon>
        <taxon>Halovivax</taxon>
    </lineage>
</organism>
<keyword evidence="3" id="KW-1185">Reference proteome</keyword>
<accession>M0BEN6</accession>
<protein>
    <submittedName>
        <fullName evidence="2">Uncharacterized protein</fullName>
    </submittedName>
</protein>
<name>M0BEN6_9EURY</name>
<evidence type="ECO:0000313" key="3">
    <source>
        <dbReference type="Proteomes" id="UP000011560"/>
    </source>
</evidence>
<feature type="region of interest" description="Disordered" evidence="1">
    <location>
        <begin position="44"/>
        <end position="84"/>
    </location>
</feature>